<dbReference type="AlphaFoldDB" id="A0A8J5BFV1"/>
<dbReference type="PANTHER" id="PTHR31696:SF4">
    <property type="entry name" value="OS08G0171800 PROTEIN"/>
    <property type="match status" value="1"/>
</dbReference>
<dbReference type="GO" id="GO:0010274">
    <property type="term" value="P:hydrotropism"/>
    <property type="evidence" value="ECO:0007669"/>
    <property type="project" value="InterPro"/>
</dbReference>
<dbReference type="EMBL" id="JACMSC010000020">
    <property type="protein sequence ID" value="KAG6471361.1"/>
    <property type="molecule type" value="Genomic_DNA"/>
</dbReference>
<feature type="region of interest" description="Disordered" evidence="1">
    <location>
        <begin position="1"/>
        <end position="27"/>
    </location>
</feature>
<dbReference type="Proteomes" id="UP000734854">
    <property type="component" value="Unassembled WGS sequence"/>
</dbReference>
<organism evidence="2 3">
    <name type="scientific">Zingiber officinale</name>
    <name type="common">Ginger</name>
    <name type="synonym">Amomum zingiber</name>
    <dbReference type="NCBI Taxonomy" id="94328"/>
    <lineage>
        <taxon>Eukaryota</taxon>
        <taxon>Viridiplantae</taxon>
        <taxon>Streptophyta</taxon>
        <taxon>Embryophyta</taxon>
        <taxon>Tracheophyta</taxon>
        <taxon>Spermatophyta</taxon>
        <taxon>Magnoliopsida</taxon>
        <taxon>Liliopsida</taxon>
        <taxon>Zingiberales</taxon>
        <taxon>Zingiberaceae</taxon>
        <taxon>Zingiber</taxon>
    </lineage>
</organism>
<comment type="caution">
    <text evidence="2">The sequence shown here is derived from an EMBL/GenBank/DDBJ whole genome shotgun (WGS) entry which is preliminary data.</text>
</comment>
<keyword evidence="3" id="KW-1185">Reference proteome</keyword>
<protein>
    <recommendedName>
        <fullName evidence="4">Protein MIZU-KUSSEI 1</fullName>
    </recommendedName>
</protein>
<evidence type="ECO:0000313" key="2">
    <source>
        <dbReference type="EMBL" id="KAG6471361.1"/>
    </source>
</evidence>
<evidence type="ECO:0000313" key="3">
    <source>
        <dbReference type="Proteomes" id="UP000734854"/>
    </source>
</evidence>
<sequence length="253" mass="27304">MAASTALAAAMPPHCSPSRGASEAGVPKKSTISLVAPSARHRRRPARVIRVFRSICRTLPIFTPKCKIPSVACSAFASPLAGTDSGRRHRDLVTGTLFGCRKGRVSFSIQEDPRCLPSLFVEFSLQTHVLLREMSTGMLRIALECGKNGGKAASSSSRTLLEEPMWALFCNGKRSGYGVRREATVEDLGVMETLRAVSMGAGVMPAKAEGEEEIAYVRAAFDHVIASKDTEILYMLSPEDGSGPDLTIFFIRL</sequence>
<proteinExistence type="predicted"/>
<dbReference type="Pfam" id="PF04759">
    <property type="entry name" value="DUF617"/>
    <property type="match status" value="1"/>
</dbReference>
<dbReference type="OrthoDB" id="672310at2759"/>
<dbReference type="InterPro" id="IPR006460">
    <property type="entry name" value="MIZ1-like_pln"/>
</dbReference>
<name>A0A8J5BFV1_ZINOF</name>
<evidence type="ECO:0008006" key="4">
    <source>
        <dbReference type="Google" id="ProtNLM"/>
    </source>
</evidence>
<gene>
    <name evidence="2" type="ORF">ZIOFF_068802</name>
</gene>
<dbReference type="NCBIfam" id="TIGR01570">
    <property type="entry name" value="A_thal_3588"/>
    <property type="match status" value="1"/>
</dbReference>
<reference evidence="2 3" key="1">
    <citation type="submission" date="2020-08" db="EMBL/GenBank/DDBJ databases">
        <title>Plant Genome Project.</title>
        <authorList>
            <person name="Zhang R.-G."/>
        </authorList>
    </citation>
    <scope>NUCLEOTIDE SEQUENCE [LARGE SCALE GENOMIC DNA]</scope>
    <source>
        <tissue evidence="2">Rhizome</tissue>
    </source>
</reference>
<dbReference type="PANTHER" id="PTHR31696">
    <property type="entry name" value="PROTEIN MIZU-KUSSEI 1"/>
    <property type="match status" value="1"/>
</dbReference>
<feature type="compositionally biased region" description="Low complexity" evidence="1">
    <location>
        <begin position="1"/>
        <end position="10"/>
    </location>
</feature>
<evidence type="ECO:0000256" key="1">
    <source>
        <dbReference type="SAM" id="MobiDB-lite"/>
    </source>
</evidence>
<accession>A0A8J5BFV1</accession>